<keyword evidence="3" id="KW-0472">Membrane</keyword>
<sequence length="139" mass="15253">MDIPFVRSTNLQGGDLVANYQYDETQTGSAHEYSSCPNDAIFQSLARSYSSFHPAVQTQIDHHVARIMMTAVSLMGQLMVVLGIVFQEVSKDGDYWRLLVPGNYKVTASASGYLAITKKVAVPFSPAIRISGTIFAFNL</sequence>
<dbReference type="GO" id="GO:0005615">
    <property type="term" value="C:extracellular space"/>
    <property type="evidence" value="ECO:0007669"/>
    <property type="project" value="TreeGrafter"/>
</dbReference>
<comment type="caution">
    <text evidence="5">The sequence shown here is derived from an EMBL/GenBank/DDBJ whole genome shotgun (WGS) entry which is preliminary data.</text>
</comment>
<accession>A0AAW1BAX5</accession>
<keyword evidence="6" id="KW-1185">Reference proteome</keyword>
<keyword evidence="2" id="KW-0325">Glycoprotein</keyword>
<name>A0AAW1BAX5_CROAD</name>
<evidence type="ECO:0000256" key="1">
    <source>
        <dbReference type="ARBA" id="ARBA00005988"/>
    </source>
</evidence>
<keyword evidence="3" id="KW-0812">Transmembrane</keyword>
<feature type="transmembrane region" description="Helical" evidence="3">
    <location>
        <begin position="67"/>
        <end position="86"/>
    </location>
</feature>
<reference evidence="5 6" key="1">
    <citation type="journal article" date="2024" name="Proc. Natl. Acad. Sci. U.S.A.">
        <title>The genetic regulatory architecture and epigenomic basis for age-related changes in rattlesnake venom.</title>
        <authorList>
            <person name="Hogan M.P."/>
            <person name="Holding M.L."/>
            <person name="Nystrom G.S."/>
            <person name="Colston T.J."/>
            <person name="Bartlett D.A."/>
            <person name="Mason A.J."/>
            <person name="Ellsworth S.A."/>
            <person name="Rautsaw R.M."/>
            <person name="Lawrence K.C."/>
            <person name="Strickland J.L."/>
            <person name="He B."/>
            <person name="Fraser P."/>
            <person name="Margres M.J."/>
            <person name="Gilbert D.M."/>
            <person name="Gibbs H.L."/>
            <person name="Parkinson C.L."/>
            <person name="Rokyta D.R."/>
        </authorList>
    </citation>
    <scope>NUCLEOTIDE SEQUENCE [LARGE SCALE GENOMIC DNA]</scope>
    <source>
        <strain evidence="5">DRR0105</strain>
    </source>
</reference>
<evidence type="ECO:0000259" key="4">
    <source>
        <dbReference type="Pfam" id="PF00246"/>
    </source>
</evidence>
<evidence type="ECO:0000313" key="5">
    <source>
        <dbReference type="EMBL" id="KAK9399097.1"/>
    </source>
</evidence>
<dbReference type="Gene3D" id="2.60.40.1120">
    <property type="entry name" value="Carboxypeptidase-like, regulatory domain"/>
    <property type="match status" value="1"/>
</dbReference>
<dbReference type="GO" id="GO:0006518">
    <property type="term" value="P:peptide metabolic process"/>
    <property type="evidence" value="ECO:0007669"/>
    <property type="project" value="TreeGrafter"/>
</dbReference>
<dbReference type="InterPro" id="IPR000834">
    <property type="entry name" value="Peptidase_M14"/>
</dbReference>
<dbReference type="Pfam" id="PF00246">
    <property type="entry name" value="Peptidase_M14"/>
    <property type="match status" value="1"/>
</dbReference>
<dbReference type="EMBL" id="JAOTOJ010000007">
    <property type="protein sequence ID" value="KAK9399097.1"/>
    <property type="molecule type" value="Genomic_DNA"/>
</dbReference>
<evidence type="ECO:0000313" key="6">
    <source>
        <dbReference type="Proteomes" id="UP001474421"/>
    </source>
</evidence>
<keyword evidence="5" id="KW-0378">Hydrolase</keyword>
<keyword evidence="3" id="KW-1133">Transmembrane helix</keyword>
<evidence type="ECO:0000256" key="2">
    <source>
        <dbReference type="ARBA" id="ARBA00023180"/>
    </source>
</evidence>
<evidence type="ECO:0000256" key="3">
    <source>
        <dbReference type="SAM" id="Phobius"/>
    </source>
</evidence>
<keyword evidence="5" id="KW-0121">Carboxypeptidase</keyword>
<dbReference type="GO" id="GO:0004181">
    <property type="term" value="F:metallocarboxypeptidase activity"/>
    <property type="evidence" value="ECO:0007669"/>
    <property type="project" value="InterPro"/>
</dbReference>
<dbReference type="Proteomes" id="UP001474421">
    <property type="component" value="Unassembled WGS sequence"/>
</dbReference>
<dbReference type="AlphaFoldDB" id="A0AAW1BAX5"/>
<keyword evidence="5" id="KW-0645">Protease</keyword>
<gene>
    <name evidence="5" type="ORF">NXF25_014066</name>
</gene>
<dbReference type="PANTHER" id="PTHR11532">
    <property type="entry name" value="PROTEASE M14 CARBOXYPEPTIDASE"/>
    <property type="match status" value="1"/>
</dbReference>
<dbReference type="InterPro" id="IPR050753">
    <property type="entry name" value="Peptidase_M14_domain"/>
</dbReference>
<dbReference type="Gene3D" id="3.40.630.10">
    <property type="entry name" value="Zn peptidases"/>
    <property type="match status" value="1"/>
</dbReference>
<protein>
    <submittedName>
        <fullName evidence="5">Carboxypeptidase E-like</fullName>
    </submittedName>
</protein>
<comment type="similarity">
    <text evidence="1">Belongs to the peptidase M14 family.</text>
</comment>
<organism evidence="5 6">
    <name type="scientific">Crotalus adamanteus</name>
    <name type="common">Eastern diamondback rattlesnake</name>
    <dbReference type="NCBI Taxonomy" id="8729"/>
    <lineage>
        <taxon>Eukaryota</taxon>
        <taxon>Metazoa</taxon>
        <taxon>Chordata</taxon>
        <taxon>Craniata</taxon>
        <taxon>Vertebrata</taxon>
        <taxon>Euteleostomi</taxon>
        <taxon>Lepidosauria</taxon>
        <taxon>Squamata</taxon>
        <taxon>Bifurcata</taxon>
        <taxon>Unidentata</taxon>
        <taxon>Episquamata</taxon>
        <taxon>Toxicofera</taxon>
        <taxon>Serpentes</taxon>
        <taxon>Colubroidea</taxon>
        <taxon>Viperidae</taxon>
        <taxon>Crotalinae</taxon>
        <taxon>Crotalus</taxon>
    </lineage>
</organism>
<dbReference type="SUPFAM" id="SSF49464">
    <property type="entry name" value="Carboxypeptidase regulatory domain-like"/>
    <property type="match status" value="1"/>
</dbReference>
<dbReference type="GO" id="GO:0016485">
    <property type="term" value="P:protein processing"/>
    <property type="evidence" value="ECO:0007669"/>
    <property type="project" value="TreeGrafter"/>
</dbReference>
<dbReference type="GO" id="GO:0008270">
    <property type="term" value="F:zinc ion binding"/>
    <property type="evidence" value="ECO:0007669"/>
    <property type="project" value="InterPro"/>
</dbReference>
<feature type="domain" description="Peptidase M14" evidence="4">
    <location>
        <begin position="3"/>
        <end position="59"/>
    </location>
</feature>
<dbReference type="InterPro" id="IPR008969">
    <property type="entry name" value="CarboxyPept-like_regulatory"/>
</dbReference>
<dbReference type="PANTHER" id="PTHR11532:SF92">
    <property type="entry name" value="CARBOXYPEPTIDASE E"/>
    <property type="match status" value="1"/>
</dbReference>
<proteinExistence type="inferred from homology"/>